<keyword evidence="1" id="KW-1133">Transmembrane helix</keyword>
<dbReference type="Pfam" id="PF01663">
    <property type="entry name" value="Phosphodiest"/>
    <property type="match status" value="1"/>
</dbReference>
<protein>
    <submittedName>
        <fullName evidence="4">Bis(5'-adenosyl)-triphosphatase enpp4-like isoform X1</fullName>
    </submittedName>
</protein>
<keyword evidence="1" id="KW-0812">Transmembrane</keyword>
<feature type="transmembrane region" description="Helical" evidence="1">
    <location>
        <begin position="448"/>
        <end position="470"/>
    </location>
</feature>
<dbReference type="OMA" id="GEMEYVN"/>
<organism evidence="3 4">
    <name type="scientific">Acanthaster planci</name>
    <name type="common">Crown-of-thorns starfish</name>
    <dbReference type="NCBI Taxonomy" id="133434"/>
    <lineage>
        <taxon>Eukaryota</taxon>
        <taxon>Metazoa</taxon>
        <taxon>Echinodermata</taxon>
        <taxon>Eleutherozoa</taxon>
        <taxon>Asterozoa</taxon>
        <taxon>Asteroidea</taxon>
        <taxon>Valvatacea</taxon>
        <taxon>Valvatida</taxon>
        <taxon>Acanthasteridae</taxon>
        <taxon>Acanthaster</taxon>
    </lineage>
</organism>
<dbReference type="PANTHER" id="PTHR10151:SF120">
    <property type="entry name" value="BIS(5'-ADENOSYL)-TRIPHOSPHATASE"/>
    <property type="match status" value="1"/>
</dbReference>
<keyword evidence="1" id="KW-0472">Membrane</keyword>
<feature type="chain" id="PRO_5034794389" evidence="2">
    <location>
        <begin position="29"/>
        <end position="512"/>
    </location>
</feature>
<feature type="signal peptide" evidence="2">
    <location>
        <begin position="1"/>
        <end position="28"/>
    </location>
</feature>
<dbReference type="InterPro" id="IPR017850">
    <property type="entry name" value="Alkaline_phosphatase_core_sf"/>
</dbReference>
<dbReference type="AlphaFoldDB" id="A0A8B7ZPW5"/>
<dbReference type="KEGG" id="aplc:110988444"/>
<dbReference type="Proteomes" id="UP000694845">
    <property type="component" value="Unplaced"/>
</dbReference>
<dbReference type="Gene3D" id="3.30.1360.180">
    <property type="match status" value="1"/>
</dbReference>
<proteinExistence type="predicted"/>
<evidence type="ECO:0000256" key="2">
    <source>
        <dbReference type="SAM" id="SignalP"/>
    </source>
</evidence>
<reference evidence="4" key="1">
    <citation type="submission" date="2025-08" db="UniProtKB">
        <authorList>
            <consortium name="RefSeq"/>
        </authorList>
    </citation>
    <scope>IDENTIFICATION</scope>
</reference>
<dbReference type="RefSeq" id="XP_022107628.1">
    <property type="nucleotide sequence ID" value="XM_022251936.1"/>
</dbReference>
<dbReference type="SUPFAM" id="SSF53649">
    <property type="entry name" value="Alkaline phosphatase-like"/>
    <property type="match status" value="1"/>
</dbReference>
<dbReference type="GeneID" id="110988444"/>
<dbReference type="CDD" id="cd16018">
    <property type="entry name" value="Enpp"/>
    <property type="match status" value="1"/>
</dbReference>
<sequence>MALVWSKQGPVSFLFFSLLLTMFSVMSALPSQQTPSTFGTPLVLLVSFDGFRWDYLDRTDTPHFDSFVREGVKAKYIFDTFASKTFPNHYSIATGLYQESHGIVGNVMYDPFSGANFSLSVKQNPVWWNDGEPIWVTNQKQGGHSALIMYPGMEVKIRGQYATYRLPEYNSTFPFKERIDMITNFFANDSVNLGLLYFHEPDHSGHVLGPDSPGMDAVLQMCDETLGYLMEQLRNAGLDDRVDVIITSDHGMTPVSSNNFVQLDDFVDPSLYHYTNNNPVFGIWPFKESDVEVIYSKLQGVGPNVNAYLKEEIPARYHYRAHPHIAPIVLVAKEGWAIHRGNDTSRSYYLGNHGYNNSLMSMHPIFIARGPSFRRGLVVEPFENVNIYPLICQILGLEPAPNNGSLGNVQDLLRYSGVVKKSTTPETFTTESGSNAKPPSSTLSTSTIIGIAIAGAVLIVAVCLLVAMCARQRSYRQPPRQYTPIADTSLDVADDDIDDSGFSSYNYPNTKI</sequence>
<dbReference type="GO" id="GO:0016787">
    <property type="term" value="F:hydrolase activity"/>
    <property type="evidence" value="ECO:0007669"/>
    <property type="project" value="UniProtKB-ARBA"/>
</dbReference>
<keyword evidence="3" id="KW-1185">Reference proteome</keyword>
<dbReference type="PANTHER" id="PTHR10151">
    <property type="entry name" value="ECTONUCLEOTIDE PYROPHOSPHATASE/PHOSPHODIESTERASE"/>
    <property type="match status" value="1"/>
</dbReference>
<keyword evidence="2" id="KW-0732">Signal</keyword>
<evidence type="ECO:0000313" key="3">
    <source>
        <dbReference type="Proteomes" id="UP000694845"/>
    </source>
</evidence>
<name>A0A8B7ZPW5_ACAPL</name>
<accession>A0A8B7ZPW5</accession>
<dbReference type="Gene3D" id="3.40.720.10">
    <property type="entry name" value="Alkaline Phosphatase, subunit A"/>
    <property type="match status" value="1"/>
</dbReference>
<dbReference type="InterPro" id="IPR002591">
    <property type="entry name" value="Phosphodiest/P_Trfase"/>
</dbReference>
<gene>
    <name evidence="4" type="primary">LOC110988444</name>
</gene>
<dbReference type="OrthoDB" id="415411at2759"/>
<evidence type="ECO:0000313" key="4">
    <source>
        <dbReference type="RefSeq" id="XP_022107628.1"/>
    </source>
</evidence>
<evidence type="ECO:0000256" key="1">
    <source>
        <dbReference type="SAM" id="Phobius"/>
    </source>
</evidence>